<dbReference type="Gene3D" id="1.10.287.950">
    <property type="entry name" value="Methyl-accepting chemotaxis protein"/>
    <property type="match status" value="1"/>
</dbReference>
<proteinExistence type="predicted"/>
<name>A0A2X2BZI8_PSELU</name>
<keyword evidence="1" id="KW-0418">Kinase</keyword>
<evidence type="ECO:0000313" key="1">
    <source>
        <dbReference type="EMBL" id="SPZ00171.1"/>
    </source>
</evidence>
<protein>
    <submittedName>
        <fullName evidence="1">Histidine kinase, HAMP region: chemotaxis sensory transducer</fullName>
    </submittedName>
</protein>
<dbReference type="RefSeq" id="WP_409440495.1">
    <property type="nucleotide sequence ID" value="NZ_UAUF01000002.1"/>
</dbReference>
<reference evidence="1 2" key="1">
    <citation type="submission" date="2018-06" db="EMBL/GenBank/DDBJ databases">
        <authorList>
            <consortium name="Pathogen Informatics"/>
            <person name="Doyle S."/>
        </authorList>
    </citation>
    <scope>NUCLEOTIDE SEQUENCE [LARGE SCALE GENOMIC DNA]</scope>
    <source>
        <strain evidence="1 2">NCTC11842</strain>
    </source>
</reference>
<accession>A0A2X2BZI8</accession>
<dbReference type="AlphaFoldDB" id="A0A2X2BZI8"/>
<organism evidence="1 2">
    <name type="scientific">Pseudomonas luteola</name>
    <dbReference type="NCBI Taxonomy" id="47886"/>
    <lineage>
        <taxon>Bacteria</taxon>
        <taxon>Pseudomonadati</taxon>
        <taxon>Pseudomonadota</taxon>
        <taxon>Gammaproteobacteria</taxon>
        <taxon>Pseudomonadales</taxon>
        <taxon>Pseudomonadaceae</taxon>
        <taxon>Pseudomonas</taxon>
    </lineage>
</organism>
<evidence type="ECO:0000313" key="2">
    <source>
        <dbReference type="Proteomes" id="UP000250443"/>
    </source>
</evidence>
<keyword evidence="1" id="KW-0808">Transferase</keyword>
<dbReference type="EMBL" id="UAUF01000002">
    <property type="protein sequence ID" value="SPZ00171.1"/>
    <property type="molecule type" value="Genomic_DNA"/>
</dbReference>
<dbReference type="SUPFAM" id="SSF58104">
    <property type="entry name" value="Methyl-accepting chemotaxis protein (MCP) signaling domain"/>
    <property type="match status" value="1"/>
</dbReference>
<dbReference type="GO" id="GO:0016301">
    <property type="term" value="F:kinase activity"/>
    <property type="evidence" value="ECO:0007669"/>
    <property type="project" value="UniProtKB-KW"/>
</dbReference>
<sequence>MAEEVNRSITNVRDVADQSAAATEQTTTSTLELARLGSDLQKMVSYFKV</sequence>
<gene>
    <name evidence="1" type="ORF">NCTC11842_00316</name>
</gene>
<dbReference type="Proteomes" id="UP000250443">
    <property type="component" value="Unassembled WGS sequence"/>
</dbReference>